<keyword evidence="3" id="KW-1185">Reference proteome</keyword>
<keyword evidence="1" id="KW-1133">Transmembrane helix</keyword>
<evidence type="ECO:0000256" key="1">
    <source>
        <dbReference type="SAM" id="Phobius"/>
    </source>
</evidence>
<feature type="transmembrane region" description="Helical" evidence="1">
    <location>
        <begin position="267"/>
        <end position="290"/>
    </location>
</feature>
<accession>A0A2A2EPB1</accession>
<feature type="transmembrane region" description="Helical" evidence="1">
    <location>
        <begin position="361"/>
        <end position="383"/>
    </location>
</feature>
<feature type="transmembrane region" description="Helical" evidence="1">
    <location>
        <begin position="207"/>
        <end position="225"/>
    </location>
</feature>
<dbReference type="Proteomes" id="UP000217771">
    <property type="component" value="Unassembled WGS sequence"/>
</dbReference>
<dbReference type="AlphaFoldDB" id="A0A2A2EPB1"/>
<dbReference type="EMBL" id="NSKB01000008">
    <property type="protein sequence ID" value="PAU74966.1"/>
    <property type="molecule type" value="Genomic_DNA"/>
</dbReference>
<gene>
    <name evidence="2" type="ORF">CK498_20655</name>
</gene>
<protein>
    <submittedName>
        <fullName evidence="2">Metal transporter</fullName>
    </submittedName>
</protein>
<keyword evidence="1" id="KW-0472">Membrane</keyword>
<feature type="transmembrane region" description="Helical" evidence="1">
    <location>
        <begin position="328"/>
        <end position="349"/>
    </location>
</feature>
<evidence type="ECO:0000313" key="3">
    <source>
        <dbReference type="Proteomes" id="UP000217771"/>
    </source>
</evidence>
<name>A0A2A2EPB1_9GAMM</name>
<keyword evidence="1" id="KW-0812">Transmembrane</keyword>
<proteinExistence type="predicted"/>
<evidence type="ECO:0000313" key="2">
    <source>
        <dbReference type="EMBL" id="PAU74966.1"/>
    </source>
</evidence>
<comment type="caution">
    <text evidence="2">The sequence shown here is derived from an EMBL/GenBank/DDBJ whole genome shotgun (WGS) entry which is preliminary data.</text>
</comment>
<organism evidence="2 3">
    <name type="scientific">Halomonas salipaludis</name>
    <dbReference type="NCBI Taxonomy" id="2032625"/>
    <lineage>
        <taxon>Bacteria</taxon>
        <taxon>Pseudomonadati</taxon>
        <taxon>Pseudomonadota</taxon>
        <taxon>Gammaproteobacteria</taxon>
        <taxon>Oceanospirillales</taxon>
        <taxon>Halomonadaceae</taxon>
        <taxon>Halomonas</taxon>
    </lineage>
</organism>
<dbReference type="RefSeq" id="WP_095622751.1">
    <property type="nucleotide sequence ID" value="NZ_NSKB01000008.1"/>
</dbReference>
<reference evidence="2 3" key="1">
    <citation type="submission" date="2017-08" db="EMBL/GenBank/DDBJ databases">
        <title>Halomonas alkalisoli sp. nov., isolated from saline alkaline soil.</title>
        <authorList>
            <person name="Wang D."/>
            <person name="Zhang G."/>
        </authorList>
    </citation>
    <scope>NUCLEOTIDE SEQUENCE [LARGE SCALE GENOMIC DNA]</scope>
    <source>
        <strain evidence="2 3">WRN001</strain>
    </source>
</reference>
<feature type="transmembrane region" description="Helical" evidence="1">
    <location>
        <begin position="297"/>
        <end position="322"/>
    </location>
</feature>
<feature type="transmembrane region" description="Helical" evidence="1">
    <location>
        <begin position="170"/>
        <end position="187"/>
    </location>
</feature>
<feature type="transmembrane region" description="Helical" evidence="1">
    <location>
        <begin position="141"/>
        <end position="163"/>
    </location>
</feature>
<sequence>MHPRLWFSLLLPPLMLGLALLWFQMTQPLEWLGVSPPPLEELTVERTIIDDDGLALKVRAGGSEPMRIAQVQVDGAYWRFHQEPAGELSRGQAAWLQIPYPWVEDELHEVTLVTGTGVTFGHTIEVAEPTPQPSIEQLSGYGVLGLFVGVLPVALGMCLLPALQHAGARGFQFTLALTLGLLAFLLVDTLEAGLELAAEAASLFQGPALVWLTALVAFLALLGVGRRHGLPPEGRILAWYIALGIGLHNLGEGLAIGGAFAAGAGALGTFLVIGFTLHNLTEGVAIAAPLTRLSIPAWMWVGLVALAGLPAVLGTWLGAYAFAPHWSALFLGLGAGAILQVCVEVADYLRRTAVAEAMSPVSGISVLGVTAGVGIMYATALLVQV</sequence>
<feature type="transmembrane region" description="Helical" evidence="1">
    <location>
        <begin position="237"/>
        <end position="261"/>
    </location>
</feature>
<dbReference type="OrthoDB" id="9787346at2"/>